<name>A0A1M6GB49_MALRU</name>
<feature type="site" description="Interaction with substrate tRNA" evidence="10">
    <location>
        <position position="126"/>
    </location>
</feature>
<evidence type="ECO:0000256" key="9">
    <source>
        <dbReference type="ARBA" id="ARBA00049563"/>
    </source>
</evidence>
<dbReference type="InterPro" id="IPR027417">
    <property type="entry name" value="P-loop_NTPase"/>
</dbReference>
<dbReference type="InterPro" id="IPR018022">
    <property type="entry name" value="IPT"/>
</dbReference>
<evidence type="ECO:0000256" key="12">
    <source>
        <dbReference type="RuleBase" id="RU003784"/>
    </source>
</evidence>
<dbReference type="EMBL" id="FQZT01000004">
    <property type="protein sequence ID" value="SHJ07097.1"/>
    <property type="molecule type" value="Genomic_DNA"/>
</dbReference>
<comment type="similarity">
    <text evidence="3 10 13">Belongs to the IPP transferase family.</text>
</comment>
<evidence type="ECO:0000256" key="4">
    <source>
        <dbReference type="ARBA" id="ARBA00022679"/>
    </source>
</evidence>
<dbReference type="Gene3D" id="3.40.50.300">
    <property type="entry name" value="P-loop containing nucleotide triphosphate hydrolases"/>
    <property type="match status" value="1"/>
</dbReference>
<evidence type="ECO:0000256" key="7">
    <source>
        <dbReference type="ARBA" id="ARBA00022840"/>
    </source>
</evidence>
<keyword evidence="15" id="KW-1185">Reference proteome</keyword>
<proteinExistence type="inferred from homology"/>
<comment type="cofactor">
    <cofactor evidence="1 10">
        <name>Mg(2+)</name>
        <dbReference type="ChEBI" id="CHEBI:18420"/>
    </cofactor>
</comment>
<keyword evidence="4 10" id="KW-0808">Transferase</keyword>
<comment type="subunit">
    <text evidence="10">Monomer.</text>
</comment>
<evidence type="ECO:0000256" key="11">
    <source>
        <dbReference type="RuleBase" id="RU003783"/>
    </source>
</evidence>
<feature type="site" description="Interaction with substrate tRNA" evidence="10">
    <location>
        <position position="103"/>
    </location>
</feature>
<comment type="function">
    <text evidence="2 10 12">Catalyzes the transfer of a dimethylallyl group onto the adenine at position 37 in tRNAs that read codons beginning with uridine, leading to the formation of N6-(dimethylallyl)adenosine (i(6)A).</text>
</comment>
<dbReference type="Gene3D" id="1.10.287.890">
    <property type="entry name" value="Crystal structure of tRNA isopentenylpyrophosphate transferase (bh2366) domain"/>
    <property type="match status" value="1"/>
</dbReference>
<evidence type="ECO:0000256" key="3">
    <source>
        <dbReference type="ARBA" id="ARBA00005842"/>
    </source>
</evidence>
<dbReference type="Proteomes" id="UP000184171">
    <property type="component" value="Unassembled WGS sequence"/>
</dbReference>
<keyword evidence="6 10" id="KW-0547">Nucleotide-binding</keyword>
<evidence type="ECO:0000256" key="8">
    <source>
        <dbReference type="ARBA" id="ARBA00022842"/>
    </source>
</evidence>
<evidence type="ECO:0000256" key="1">
    <source>
        <dbReference type="ARBA" id="ARBA00001946"/>
    </source>
</evidence>
<dbReference type="RefSeq" id="WP_072907384.1">
    <property type="nucleotide sequence ID" value="NZ_FQZT01000004.1"/>
</dbReference>
<dbReference type="OrthoDB" id="9776390at2"/>
<protein>
    <recommendedName>
        <fullName evidence="10">tRNA dimethylallyltransferase</fullName>
        <ecNumber evidence="10">2.5.1.75</ecNumber>
    </recommendedName>
    <alternativeName>
        <fullName evidence="10">Dimethylallyl diphosphate:tRNA dimethylallyltransferase</fullName>
        <shortName evidence="10">DMAPP:tRNA dimethylallyltransferase</shortName>
        <shortName evidence="10">DMATase</shortName>
    </alternativeName>
    <alternativeName>
        <fullName evidence="10">Isopentenyl-diphosphate:tRNA isopentenyltransferase</fullName>
        <shortName evidence="10">IPP transferase</shortName>
        <shortName evidence="10">IPPT</shortName>
        <shortName evidence="10">IPTase</shortName>
    </alternativeName>
</protein>
<feature type="binding site" evidence="10">
    <location>
        <begin position="15"/>
        <end position="20"/>
    </location>
    <ligand>
        <name>substrate</name>
    </ligand>
</feature>
<comment type="catalytic activity">
    <reaction evidence="9 10 11">
        <text>adenosine(37) in tRNA + dimethylallyl diphosphate = N(6)-dimethylallyladenosine(37) in tRNA + diphosphate</text>
        <dbReference type="Rhea" id="RHEA:26482"/>
        <dbReference type="Rhea" id="RHEA-COMP:10162"/>
        <dbReference type="Rhea" id="RHEA-COMP:10375"/>
        <dbReference type="ChEBI" id="CHEBI:33019"/>
        <dbReference type="ChEBI" id="CHEBI:57623"/>
        <dbReference type="ChEBI" id="CHEBI:74411"/>
        <dbReference type="ChEBI" id="CHEBI:74415"/>
        <dbReference type="EC" id="2.5.1.75"/>
    </reaction>
</comment>
<dbReference type="GO" id="GO:0006400">
    <property type="term" value="P:tRNA modification"/>
    <property type="evidence" value="ECO:0007669"/>
    <property type="project" value="TreeGrafter"/>
</dbReference>
<organism evidence="14 15">
    <name type="scientific">Malonomonas rubra DSM 5091</name>
    <dbReference type="NCBI Taxonomy" id="1122189"/>
    <lineage>
        <taxon>Bacteria</taxon>
        <taxon>Pseudomonadati</taxon>
        <taxon>Thermodesulfobacteriota</taxon>
        <taxon>Desulfuromonadia</taxon>
        <taxon>Desulfuromonadales</taxon>
        <taxon>Geopsychrobacteraceae</taxon>
        <taxon>Malonomonas</taxon>
    </lineage>
</organism>
<keyword evidence="8 10" id="KW-0460">Magnesium</keyword>
<dbReference type="AlphaFoldDB" id="A0A1M6GB49"/>
<keyword evidence="5 10" id="KW-0819">tRNA processing</keyword>
<dbReference type="STRING" id="1122189.SAMN02745165_01476"/>
<dbReference type="SUPFAM" id="SSF52540">
    <property type="entry name" value="P-loop containing nucleoside triphosphate hydrolases"/>
    <property type="match status" value="2"/>
</dbReference>
<evidence type="ECO:0000256" key="10">
    <source>
        <dbReference type="HAMAP-Rule" id="MF_00185"/>
    </source>
</evidence>
<feature type="binding site" evidence="10">
    <location>
        <begin position="13"/>
        <end position="20"/>
    </location>
    <ligand>
        <name>ATP</name>
        <dbReference type="ChEBI" id="CHEBI:30616"/>
    </ligand>
</feature>
<dbReference type="GO" id="GO:0052381">
    <property type="term" value="F:tRNA dimethylallyltransferase activity"/>
    <property type="evidence" value="ECO:0007669"/>
    <property type="project" value="UniProtKB-UniRule"/>
</dbReference>
<dbReference type="PANTHER" id="PTHR11088:SF60">
    <property type="entry name" value="TRNA DIMETHYLALLYLTRANSFERASE"/>
    <property type="match status" value="1"/>
</dbReference>
<feature type="region of interest" description="Interaction with substrate tRNA" evidence="10">
    <location>
        <begin position="38"/>
        <end position="41"/>
    </location>
</feature>
<dbReference type="InterPro" id="IPR039657">
    <property type="entry name" value="Dimethylallyltransferase"/>
</dbReference>
<comment type="caution">
    <text evidence="10">Lacks conserved residue(s) required for the propagation of feature annotation.</text>
</comment>
<evidence type="ECO:0000256" key="13">
    <source>
        <dbReference type="RuleBase" id="RU003785"/>
    </source>
</evidence>
<gene>
    <name evidence="10" type="primary">miaA</name>
    <name evidence="14" type="ORF">SAMN02745165_01476</name>
</gene>
<dbReference type="PANTHER" id="PTHR11088">
    <property type="entry name" value="TRNA DIMETHYLALLYLTRANSFERASE"/>
    <property type="match status" value="1"/>
</dbReference>
<dbReference type="Pfam" id="PF01715">
    <property type="entry name" value="IPPT"/>
    <property type="match status" value="1"/>
</dbReference>
<evidence type="ECO:0000256" key="5">
    <source>
        <dbReference type="ARBA" id="ARBA00022694"/>
    </source>
</evidence>
<reference evidence="14 15" key="1">
    <citation type="submission" date="2016-11" db="EMBL/GenBank/DDBJ databases">
        <authorList>
            <person name="Jaros S."/>
            <person name="Januszkiewicz K."/>
            <person name="Wedrychowicz H."/>
        </authorList>
    </citation>
    <scope>NUCLEOTIDE SEQUENCE [LARGE SCALE GENOMIC DNA]</scope>
    <source>
        <strain evidence="14 15">DSM 5091</strain>
    </source>
</reference>
<keyword evidence="7 10" id="KW-0067">ATP-binding</keyword>
<sequence>MQAKEKNLLVILGATAGGKTGLAVQAAKKFECEIISADSRQVYRGMDLGTGKDLDEYGDVPYHLIDIAEPGSEYNVFQFQRDCFAALEDVWQRDKLPIICGGTGMYLDAVLRGYRLIEVPENRQLRSELQPLSDKQLREKLLQLKPEQHNRTDLDDRPRLIRAIEIALGEQAAEADLAPLPELRPLVFGLRWPREVLRQRIATRLMQRFDEGMIEEVQQLHDAGVAWESLEFYGLEYRLIAQHLQGKLSRNDMVQKLRSAIGQFAKRQETFFRRMERNGVDIFWLEGDEDPFARLCEVVERCF</sequence>
<evidence type="ECO:0000256" key="2">
    <source>
        <dbReference type="ARBA" id="ARBA00003213"/>
    </source>
</evidence>
<evidence type="ECO:0000256" key="6">
    <source>
        <dbReference type="ARBA" id="ARBA00022741"/>
    </source>
</evidence>
<dbReference type="NCBIfam" id="TIGR00174">
    <property type="entry name" value="miaA"/>
    <property type="match status" value="1"/>
</dbReference>
<evidence type="ECO:0000313" key="15">
    <source>
        <dbReference type="Proteomes" id="UP000184171"/>
    </source>
</evidence>
<evidence type="ECO:0000313" key="14">
    <source>
        <dbReference type="EMBL" id="SHJ07097.1"/>
    </source>
</evidence>
<dbReference type="EC" id="2.5.1.75" evidence="10"/>
<dbReference type="HAMAP" id="MF_00185">
    <property type="entry name" value="IPP_trans"/>
    <property type="match status" value="1"/>
</dbReference>
<accession>A0A1M6GB49</accession>
<dbReference type="GO" id="GO:0005524">
    <property type="term" value="F:ATP binding"/>
    <property type="evidence" value="ECO:0007669"/>
    <property type="project" value="UniProtKB-UniRule"/>
</dbReference>